<dbReference type="RefSeq" id="WP_006208777.1">
    <property type="nucleotide sequence ID" value="NZ_CBCSBX010000016.1"/>
</dbReference>
<proteinExistence type="predicted"/>
<sequence length="280" mass="32266">MLENERYGEAMEVLRFLLRCGGQNERHYEEWHSLLEWLEAAFPEQAVPRSVDSDADIEEDDPDEAEMARQMVKEKVAQDAGYADKLLASVMNGPLTEQTILALEQLAYLDRPEIDAVLVEWLQDTPLHPLLQFRVLQTLRRRGMEGNVSLHRGQEAVEIEIDTVPLDPGSFPLAITRILERVADQTEIHEPTLFYFAQELWSQFIMAIYGTEDYHSMLDEEESTLDIWAAALHDIVSESLKGFRNEEEIRPLYGITDTMRFRYEGAYRSLKQFVAAGVEE</sequence>
<accession>A0A162ELU2</accession>
<dbReference type="EMBL" id="LWMH01000001">
    <property type="protein sequence ID" value="KZS47441.1"/>
    <property type="molecule type" value="Genomic_DNA"/>
</dbReference>
<comment type="caution">
    <text evidence="1">The sequence shown here is derived from an EMBL/GenBank/DDBJ whole genome shotgun (WGS) entry which is preliminary data.</text>
</comment>
<gene>
    <name evidence="1" type="ORF">AWU65_16650</name>
</gene>
<name>A0A162ELU2_9BACL</name>
<organism evidence="1 2">
    <name type="scientific">Paenibacillus glucanolyticus</name>
    <dbReference type="NCBI Taxonomy" id="59843"/>
    <lineage>
        <taxon>Bacteria</taxon>
        <taxon>Bacillati</taxon>
        <taxon>Bacillota</taxon>
        <taxon>Bacilli</taxon>
        <taxon>Bacillales</taxon>
        <taxon>Paenibacillaceae</taxon>
        <taxon>Paenibacillus</taxon>
    </lineage>
</organism>
<dbReference type="GeneID" id="97557140"/>
<keyword evidence="2" id="KW-1185">Reference proteome</keyword>
<evidence type="ECO:0000313" key="1">
    <source>
        <dbReference type="EMBL" id="KZS47441.1"/>
    </source>
</evidence>
<reference evidence="1" key="1">
    <citation type="journal article" date="2016" name="Genome Announc.">
        <title>Draft genomes of two strains of Paenibacillus glucanolyticus with capability to degrade lignocellulose.</title>
        <authorList>
            <person name="Mathews S.L."/>
            <person name="Pawlak J."/>
            <person name="Grunden A.M."/>
        </authorList>
    </citation>
    <scope>NUCLEOTIDE SEQUENCE [LARGE SCALE GENOMIC DNA]</scope>
    <source>
        <strain evidence="1">SLM1</strain>
    </source>
</reference>
<protein>
    <submittedName>
        <fullName evidence="1">Uncharacterized protein</fullName>
    </submittedName>
</protein>
<dbReference type="OrthoDB" id="2677436at2"/>
<evidence type="ECO:0000313" key="2">
    <source>
        <dbReference type="Proteomes" id="UP000076796"/>
    </source>
</evidence>
<dbReference type="KEGG" id="pglu:A3958_16050"/>
<dbReference type="AlphaFoldDB" id="A0A162ELU2"/>
<dbReference type="Proteomes" id="UP000076796">
    <property type="component" value="Unassembled WGS sequence"/>
</dbReference>
<dbReference type="STRING" id="59843.A3958_16050"/>